<sequence length="166" mass="19507">MDSSFWLGIIAGALVGIPFSIAANLWTDPIRELIERRRHIRYSNRKSRELSRYHFVKDLHQGAPRARTLLEFEIFEATRAVMFFCVALLFTVCSFIWLQSPRAAEYYGAARYVNFFFLSVSMLSYAVVVSTSQRLRQLRTRLIRFEEYEQAIYEKWSDAGTRDQVD</sequence>
<gene>
    <name evidence="2" type="ORF">BjapCC829_22050</name>
</gene>
<evidence type="ECO:0000313" key="2">
    <source>
        <dbReference type="EMBL" id="UFW91074.1"/>
    </source>
</evidence>
<feature type="transmembrane region" description="Helical" evidence="1">
    <location>
        <begin position="6"/>
        <end position="27"/>
    </location>
</feature>
<feature type="transmembrane region" description="Helical" evidence="1">
    <location>
        <begin position="112"/>
        <end position="131"/>
    </location>
</feature>
<feature type="transmembrane region" description="Helical" evidence="1">
    <location>
        <begin position="80"/>
        <end position="100"/>
    </location>
</feature>
<keyword evidence="1" id="KW-0472">Membrane</keyword>
<dbReference type="EMBL" id="CP088100">
    <property type="protein sequence ID" value="UFW91074.1"/>
    <property type="molecule type" value="Genomic_DNA"/>
</dbReference>
<evidence type="ECO:0008006" key="4">
    <source>
        <dbReference type="Google" id="ProtNLM"/>
    </source>
</evidence>
<organism evidence="2 3">
    <name type="scientific">Bradyrhizobium barranii</name>
    <dbReference type="NCBI Taxonomy" id="2992140"/>
    <lineage>
        <taxon>Bacteria</taxon>
        <taxon>Pseudomonadati</taxon>
        <taxon>Pseudomonadota</taxon>
        <taxon>Alphaproteobacteria</taxon>
        <taxon>Hyphomicrobiales</taxon>
        <taxon>Nitrobacteraceae</taxon>
        <taxon>Bradyrhizobium</taxon>
    </lineage>
</organism>
<dbReference type="RefSeq" id="WP_231145116.1">
    <property type="nucleotide sequence ID" value="NZ_CP088100.1"/>
</dbReference>
<reference evidence="2" key="1">
    <citation type="submission" date="2021-11" db="EMBL/GenBank/DDBJ databases">
        <title>Australian commercial rhizobial inoculants.</title>
        <authorList>
            <person name="Kohlmeier M.G."/>
            <person name="O'Hara G.W."/>
            <person name="Colombi E."/>
            <person name="Ramsay J.P."/>
            <person name="Terpolilli J."/>
        </authorList>
    </citation>
    <scope>NUCLEOTIDE SEQUENCE</scope>
    <source>
        <strain evidence="2">CC829</strain>
    </source>
</reference>
<evidence type="ECO:0000256" key="1">
    <source>
        <dbReference type="SAM" id="Phobius"/>
    </source>
</evidence>
<keyword evidence="1" id="KW-0812">Transmembrane</keyword>
<proteinExistence type="predicted"/>
<keyword evidence="1" id="KW-1133">Transmembrane helix</keyword>
<evidence type="ECO:0000313" key="3">
    <source>
        <dbReference type="Proteomes" id="UP001430990"/>
    </source>
</evidence>
<dbReference type="Proteomes" id="UP001430990">
    <property type="component" value="Chromosome"/>
</dbReference>
<accession>A0ABY3R072</accession>
<name>A0ABY3R072_9BRAD</name>
<keyword evidence="3" id="KW-1185">Reference proteome</keyword>
<protein>
    <recommendedName>
        <fullName evidence="4">DUF2721 domain-containing protein</fullName>
    </recommendedName>
</protein>